<evidence type="ECO:0000313" key="2">
    <source>
        <dbReference type="EMBL" id="RUO79987.1"/>
    </source>
</evidence>
<keyword evidence="3" id="KW-1185">Reference proteome</keyword>
<name>A0A432ZQ14_9GAMM</name>
<feature type="transmembrane region" description="Helical" evidence="1">
    <location>
        <begin position="78"/>
        <end position="102"/>
    </location>
</feature>
<evidence type="ECO:0000256" key="1">
    <source>
        <dbReference type="SAM" id="Phobius"/>
    </source>
</evidence>
<dbReference type="Proteomes" id="UP000287996">
    <property type="component" value="Unassembled WGS sequence"/>
</dbReference>
<dbReference type="NCBIfam" id="TIGR04011">
    <property type="entry name" value="poly_gGlu_PgsC"/>
    <property type="match status" value="1"/>
</dbReference>
<gene>
    <name evidence="2" type="primary">pgsC</name>
    <name evidence="2" type="ORF">CWI84_08480</name>
</gene>
<dbReference type="RefSeq" id="WP_126842163.1">
    <property type="nucleotide sequence ID" value="NZ_PIQH01000007.1"/>
</dbReference>
<dbReference type="InterPro" id="IPR008338">
    <property type="entry name" value="Capsule_biosynth_CapC"/>
</dbReference>
<organism evidence="2 3">
    <name type="scientific">Idiomarina tyrosinivorans</name>
    <dbReference type="NCBI Taxonomy" id="1445662"/>
    <lineage>
        <taxon>Bacteria</taxon>
        <taxon>Pseudomonadati</taxon>
        <taxon>Pseudomonadota</taxon>
        <taxon>Gammaproteobacteria</taxon>
        <taxon>Alteromonadales</taxon>
        <taxon>Idiomarinaceae</taxon>
        <taxon>Idiomarina</taxon>
    </lineage>
</organism>
<dbReference type="GO" id="GO:0016020">
    <property type="term" value="C:membrane"/>
    <property type="evidence" value="ECO:0007669"/>
    <property type="project" value="InterPro"/>
</dbReference>
<dbReference type="GO" id="GO:0045227">
    <property type="term" value="P:capsule polysaccharide biosynthetic process"/>
    <property type="evidence" value="ECO:0007669"/>
    <property type="project" value="InterPro"/>
</dbReference>
<proteinExistence type="predicted"/>
<dbReference type="PRINTS" id="PR01759">
    <property type="entry name" value="CAPSULEPROTC"/>
</dbReference>
<dbReference type="OrthoDB" id="48792at2"/>
<dbReference type="EMBL" id="PIQH01000007">
    <property type="protein sequence ID" value="RUO79987.1"/>
    <property type="molecule type" value="Genomic_DNA"/>
</dbReference>
<keyword evidence="1" id="KW-1133">Transmembrane helix</keyword>
<dbReference type="AlphaFoldDB" id="A0A432ZQ14"/>
<protein>
    <submittedName>
        <fullName evidence="2">Poly-gamma-glutamate biosynthesis protein PgsC</fullName>
    </submittedName>
</protein>
<feature type="transmembrane region" description="Helical" evidence="1">
    <location>
        <begin position="126"/>
        <end position="147"/>
    </location>
</feature>
<feature type="transmembrane region" description="Helical" evidence="1">
    <location>
        <begin position="159"/>
        <end position="181"/>
    </location>
</feature>
<accession>A0A432ZQ14</accession>
<comment type="caution">
    <text evidence="2">The sequence shown here is derived from an EMBL/GenBank/DDBJ whole genome shotgun (WGS) entry which is preliminary data.</text>
</comment>
<evidence type="ECO:0000313" key="3">
    <source>
        <dbReference type="Proteomes" id="UP000287996"/>
    </source>
</evidence>
<reference evidence="2 3" key="1">
    <citation type="journal article" date="2011" name="Front. Microbiol.">
        <title>Genomic signatures of strain selection and enhancement in Bacillus atrophaeus var. globigii, a historical biowarfare simulant.</title>
        <authorList>
            <person name="Gibbons H.S."/>
            <person name="Broomall S.M."/>
            <person name="McNew L.A."/>
            <person name="Daligault H."/>
            <person name="Chapman C."/>
            <person name="Bruce D."/>
            <person name="Karavis M."/>
            <person name="Krepps M."/>
            <person name="McGregor P.A."/>
            <person name="Hong C."/>
            <person name="Park K.H."/>
            <person name="Akmal A."/>
            <person name="Feldman A."/>
            <person name="Lin J.S."/>
            <person name="Chang W.E."/>
            <person name="Higgs B.W."/>
            <person name="Demirev P."/>
            <person name="Lindquist J."/>
            <person name="Liem A."/>
            <person name="Fochler E."/>
            <person name="Read T.D."/>
            <person name="Tapia R."/>
            <person name="Johnson S."/>
            <person name="Bishop-Lilly K.A."/>
            <person name="Detter C."/>
            <person name="Han C."/>
            <person name="Sozhamannan S."/>
            <person name="Rosenzweig C.N."/>
            <person name="Skowronski E.W."/>
        </authorList>
    </citation>
    <scope>NUCLEOTIDE SEQUENCE [LARGE SCALE GENOMIC DNA]</scope>
    <source>
        <strain evidence="2 3">CC-PW-9</strain>
    </source>
</reference>
<dbReference type="Pfam" id="PF14102">
    <property type="entry name" value="Caps_synth_CapC"/>
    <property type="match status" value="1"/>
</dbReference>
<keyword evidence="1" id="KW-0812">Transmembrane</keyword>
<keyword evidence="1" id="KW-0472">Membrane</keyword>
<feature type="transmembrane region" description="Helical" evidence="1">
    <location>
        <begin position="50"/>
        <end position="71"/>
    </location>
</feature>
<sequence length="192" mass="20407">MIALNILAVAIGVGLFFTLLISQALGLAAGGLVVPGYVALQLTDPLSVVITLFAAFVTFLIVRMIASYVVIYGRRQTIIMILTGYLIAGLIDLFLGSLVTWVDLEMVGATAGDAEAQVAMLESTTLMTIMETSIIGYIIPGLIAIWFDRQGVLQTLCGLAVTAVLVRLALIVLMPEALGAYEASKAFHMPGW</sequence>